<dbReference type="AlphaFoldDB" id="A0A6I9VH77"/>
<evidence type="ECO:0000313" key="2">
    <source>
        <dbReference type="Proteomes" id="UP001652620"/>
    </source>
</evidence>
<dbReference type="Proteomes" id="UP001652620">
    <property type="component" value="Chromosome 5"/>
</dbReference>
<dbReference type="RefSeq" id="XP_011210803.2">
    <property type="nucleotide sequence ID" value="XM_011212501.4"/>
</dbReference>
<keyword evidence="2" id="KW-1185">Reference proteome</keyword>
<evidence type="ECO:0000256" key="1">
    <source>
        <dbReference type="SAM" id="MobiDB-lite"/>
    </source>
</evidence>
<dbReference type="FunCoup" id="A0A6I9VH77">
    <property type="interactions" value="19"/>
</dbReference>
<reference evidence="3" key="1">
    <citation type="submission" date="2025-08" db="UniProtKB">
        <authorList>
            <consortium name="RefSeq"/>
        </authorList>
    </citation>
    <scope>IDENTIFICATION</scope>
    <source>
        <tissue evidence="3">Adult</tissue>
    </source>
</reference>
<name>A0A6I9VH77_BACDO</name>
<dbReference type="OrthoDB" id="7930815at2759"/>
<dbReference type="GeneID" id="105231293"/>
<dbReference type="InParanoid" id="A0A6I9VH77"/>
<evidence type="ECO:0000313" key="3">
    <source>
        <dbReference type="RefSeq" id="XP_011210803.2"/>
    </source>
</evidence>
<feature type="region of interest" description="Disordered" evidence="1">
    <location>
        <begin position="1"/>
        <end position="56"/>
    </location>
</feature>
<gene>
    <name evidence="3" type="primary">LOC105231293</name>
</gene>
<sequence length="255" mass="28939">MDEPIETKINQSPDKSFERRLHSTEDAPVESINIDRGDSEPQNSDQSLEKTRKKRASTEKIHVYGYMKKKVLNHLMENGCSSKSVDEVIAASKFNKNSVLEYMNQRIQMAQKNVHEECDSLSFSNIESWLNVFKEWNLPELCLYEPALVINAIANNEEFPEPKDLDGVDLKSVYKFLGNALMGLPQPNLDAKSAEFLANEFEILVGEANTEVGDSETGRINQKLESYKELPFSAQNEKSSIDPLCLGDDLNFQRK</sequence>
<accession>A0A6I9VH77</accession>
<proteinExistence type="predicted"/>
<protein>
    <submittedName>
        <fullName evidence="3">Uncharacterized protein LOC105231293</fullName>
    </submittedName>
</protein>
<organism evidence="2 3">
    <name type="scientific">Bactrocera dorsalis</name>
    <name type="common">Oriental fruit fly</name>
    <name type="synonym">Dacus dorsalis</name>
    <dbReference type="NCBI Taxonomy" id="27457"/>
    <lineage>
        <taxon>Eukaryota</taxon>
        <taxon>Metazoa</taxon>
        <taxon>Ecdysozoa</taxon>
        <taxon>Arthropoda</taxon>
        <taxon>Hexapoda</taxon>
        <taxon>Insecta</taxon>
        <taxon>Pterygota</taxon>
        <taxon>Neoptera</taxon>
        <taxon>Endopterygota</taxon>
        <taxon>Diptera</taxon>
        <taxon>Brachycera</taxon>
        <taxon>Muscomorpha</taxon>
        <taxon>Tephritoidea</taxon>
        <taxon>Tephritidae</taxon>
        <taxon>Bactrocera</taxon>
        <taxon>Bactrocera</taxon>
    </lineage>
</organism>
<feature type="compositionally biased region" description="Basic and acidic residues" evidence="1">
    <location>
        <begin position="15"/>
        <end position="25"/>
    </location>
</feature>
<dbReference type="KEGG" id="bdr:105231293"/>